<dbReference type="OrthoDB" id="8587856at2"/>
<dbReference type="PANTHER" id="PTHR38834">
    <property type="entry name" value="PERIPLASMIC SUBSTRATE BINDING PROTEIN FAMILY 3"/>
    <property type="match status" value="1"/>
</dbReference>
<proteinExistence type="predicted"/>
<dbReference type="Proteomes" id="UP000078435">
    <property type="component" value="Unassembled WGS sequence"/>
</dbReference>
<dbReference type="Gene3D" id="3.40.190.10">
    <property type="entry name" value="Periplasmic binding protein-like II"/>
    <property type="match status" value="2"/>
</dbReference>
<name>A0A175VLE1_AEREN</name>
<comment type="caution">
    <text evidence="3">The sequence shown here is derived from an EMBL/GenBank/DDBJ whole genome shotgun (WGS) entry which is preliminary data.</text>
</comment>
<organism evidence="3 4">
    <name type="scientific">Aeromonas enteropelogenes</name>
    <name type="common">Aeromonas trota</name>
    <dbReference type="NCBI Taxonomy" id="29489"/>
    <lineage>
        <taxon>Bacteria</taxon>
        <taxon>Pseudomonadati</taxon>
        <taxon>Pseudomonadota</taxon>
        <taxon>Gammaproteobacteria</taxon>
        <taxon>Aeromonadales</taxon>
        <taxon>Aeromonadaceae</taxon>
        <taxon>Aeromonas</taxon>
    </lineage>
</organism>
<dbReference type="PANTHER" id="PTHR38834:SF3">
    <property type="entry name" value="SOLUTE-BINDING PROTEIN FAMILY 3_N-TERMINAL DOMAIN-CONTAINING PROTEIN"/>
    <property type="match status" value="1"/>
</dbReference>
<protein>
    <recommendedName>
        <fullName evidence="2">Solute-binding protein family 3/N-terminal domain-containing protein</fullName>
    </recommendedName>
</protein>
<dbReference type="SUPFAM" id="SSF53850">
    <property type="entry name" value="Periplasmic binding protein-like II"/>
    <property type="match status" value="1"/>
</dbReference>
<dbReference type="Pfam" id="PF00497">
    <property type="entry name" value="SBP_bac_3"/>
    <property type="match status" value="1"/>
</dbReference>
<accession>A0A175VLE1</accession>
<evidence type="ECO:0000313" key="3">
    <source>
        <dbReference type="EMBL" id="KXU81340.1"/>
    </source>
</evidence>
<feature type="domain" description="Solute-binding protein family 3/N-terminal" evidence="2">
    <location>
        <begin position="30"/>
        <end position="246"/>
    </location>
</feature>
<evidence type="ECO:0000259" key="2">
    <source>
        <dbReference type="Pfam" id="PF00497"/>
    </source>
</evidence>
<evidence type="ECO:0000256" key="1">
    <source>
        <dbReference type="SAM" id="SignalP"/>
    </source>
</evidence>
<dbReference type="InterPro" id="IPR001638">
    <property type="entry name" value="Solute-binding_3/MltF_N"/>
</dbReference>
<gene>
    <name evidence="3" type="ORF">LCR_06420</name>
</gene>
<keyword evidence="1" id="KW-0732">Signal</keyword>
<dbReference type="AlphaFoldDB" id="A0A175VLE1"/>
<dbReference type="RefSeq" id="WP_026457948.1">
    <property type="nucleotide sequence ID" value="NZ_JAAKVH010000002.1"/>
</dbReference>
<reference evidence="3 4" key="1">
    <citation type="submission" date="2016-02" db="EMBL/GenBank/DDBJ databases">
        <title>Draft genome sequence of Aeromonas trota strain 1999lcr isolated from cerebrospinal fluid (CSF).</title>
        <authorList>
            <person name="Dallagassa C.B."/>
            <person name="Prediger K.C."/>
            <person name="Weiss V.A."/>
            <person name="Assis F.E."/>
            <person name="Baura V."/>
            <person name="Cruz L.M."/>
            <person name="Souza E.M."/>
            <person name="Pedrosa F.O."/>
            <person name="Fadel-Picheth C.M."/>
        </authorList>
    </citation>
    <scope>NUCLEOTIDE SEQUENCE [LARGE SCALE GENOMIC DNA]</scope>
    <source>
        <strain evidence="3 4">1999lcr</strain>
    </source>
</reference>
<feature type="signal peptide" evidence="1">
    <location>
        <begin position="1"/>
        <end position="18"/>
    </location>
</feature>
<sequence length="247" mass="27838">MTQWTGLAGLLLATLAQASPELGKLHYITEENSPYNYRDGSGMATGFAVELLQRVWQQTATPPQPIDVMPWARGYSQLSKRSDVVLFSAVRTRARDPLFKWACPIDHANIVLIGLTHRHINLDRLEDAKHYIIAAGRADVGEQLLIRNGFQADRMMTSNRFNHAIKMLTSGRADLLSTNKNTFYQRIGELGLAPDQFRVQWTLSADPFCYAFSLAVSDQLVAEFQQGLEQVLASPTYPALRRRYLPE</sequence>
<evidence type="ECO:0000313" key="4">
    <source>
        <dbReference type="Proteomes" id="UP000078435"/>
    </source>
</evidence>
<feature type="chain" id="PRO_5008043046" description="Solute-binding protein family 3/N-terminal domain-containing protein" evidence="1">
    <location>
        <begin position="19"/>
        <end position="247"/>
    </location>
</feature>
<dbReference type="EMBL" id="JMGO02000002">
    <property type="protein sequence ID" value="KXU81340.1"/>
    <property type="molecule type" value="Genomic_DNA"/>
</dbReference>